<dbReference type="SUPFAM" id="SSF46689">
    <property type="entry name" value="Homeodomain-like"/>
    <property type="match status" value="1"/>
</dbReference>
<feature type="domain" description="HTH tetR-type" evidence="3">
    <location>
        <begin position="1"/>
        <end position="54"/>
    </location>
</feature>
<dbReference type="EMBL" id="LGGI01000025">
    <property type="protein sequence ID" value="KUK67257.1"/>
    <property type="molecule type" value="Genomic_DNA"/>
</dbReference>
<dbReference type="InterPro" id="IPR009057">
    <property type="entry name" value="Homeodomain-like_sf"/>
</dbReference>
<comment type="caution">
    <text evidence="4">The sequence shown here is derived from an EMBL/GenBank/DDBJ whole genome shotgun (WGS) entry which is preliminary data.</text>
</comment>
<organism evidence="4 5">
    <name type="scientific">candidate division WS6 bacterium 36_33</name>
    <dbReference type="NCBI Taxonomy" id="1641388"/>
    <lineage>
        <taxon>Bacteria</taxon>
        <taxon>Candidatus Dojkabacteria</taxon>
    </lineage>
</organism>
<dbReference type="InterPro" id="IPR050109">
    <property type="entry name" value="HTH-type_TetR-like_transc_reg"/>
</dbReference>
<keyword evidence="1 2" id="KW-0238">DNA-binding</keyword>
<dbReference type="Gene3D" id="1.10.357.10">
    <property type="entry name" value="Tetracycline Repressor, domain 2"/>
    <property type="match status" value="1"/>
</dbReference>
<reference evidence="5" key="1">
    <citation type="journal article" date="2015" name="MBio">
        <title>Genome-Resolved Metagenomic Analysis Reveals Roles for Candidate Phyla and Other Microbial Community Members in Biogeochemical Transformations in Oil Reservoirs.</title>
        <authorList>
            <person name="Hu P."/>
            <person name="Tom L."/>
            <person name="Singh A."/>
            <person name="Thomas B.C."/>
            <person name="Baker B.J."/>
            <person name="Piceno Y.M."/>
            <person name="Andersen G.L."/>
            <person name="Banfield J.F."/>
        </authorList>
    </citation>
    <scope>NUCLEOTIDE SEQUENCE [LARGE SCALE GENOMIC DNA]</scope>
</reference>
<evidence type="ECO:0000259" key="3">
    <source>
        <dbReference type="PROSITE" id="PS50977"/>
    </source>
</evidence>
<sequence length="185" mass="21297">MEAAIDLFSTQGFHATPTQQISDRAGVSAGTLFRYFPTKEDLIDSLQTSIHKALADTLDEAIHPEIPVEEQIRNVKRKVLQWMFENPKKSIFFEQFSSSPNITKRAKKEAGIQFSALDELYQKGVSHGMLRGINREVFLANFWYPNFMLIHLYLFGKLQSDIEDTIEQAVRFMWCGPETVRHTEP</sequence>
<accession>A0A117LTX4</accession>
<dbReference type="PANTHER" id="PTHR30055">
    <property type="entry name" value="HTH-TYPE TRANSCRIPTIONAL REGULATOR RUTR"/>
    <property type="match status" value="1"/>
</dbReference>
<evidence type="ECO:0000313" key="4">
    <source>
        <dbReference type="EMBL" id="KUK67257.1"/>
    </source>
</evidence>
<evidence type="ECO:0000256" key="2">
    <source>
        <dbReference type="PROSITE-ProRule" id="PRU00335"/>
    </source>
</evidence>
<dbReference type="Proteomes" id="UP000053469">
    <property type="component" value="Unassembled WGS sequence"/>
</dbReference>
<name>A0A117LTX4_9BACT</name>
<evidence type="ECO:0000256" key="1">
    <source>
        <dbReference type="ARBA" id="ARBA00023125"/>
    </source>
</evidence>
<dbReference type="PATRIC" id="fig|1641388.3.peg.199"/>
<feature type="DNA-binding region" description="H-T-H motif" evidence="2">
    <location>
        <begin position="17"/>
        <end position="36"/>
    </location>
</feature>
<evidence type="ECO:0000313" key="5">
    <source>
        <dbReference type="Proteomes" id="UP000053469"/>
    </source>
</evidence>
<dbReference type="Pfam" id="PF00440">
    <property type="entry name" value="TetR_N"/>
    <property type="match status" value="1"/>
</dbReference>
<dbReference type="InterPro" id="IPR001647">
    <property type="entry name" value="HTH_TetR"/>
</dbReference>
<dbReference type="GO" id="GO:0003677">
    <property type="term" value="F:DNA binding"/>
    <property type="evidence" value="ECO:0007669"/>
    <property type="project" value="UniProtKB-UniRule"/>
</dbReference>
<dbReference type="PROSITE" id="PS50977">
    <property type="entry name" value="HTH_TETR_2"/>
    <property type="match status" value="1"/>
</dbReference>
<protein>
    <submittedName>
        <fullName evidence="4">Transcription regulator (TetR family)</fullName>
    </submittedName>
</protein>
<dbReference type="AlphaFoldDB" id="A0A117LTX4"/>
<dbReference type="PANTHER" id="PTHR30055:SF222">
    <property type="entry name" value="REGULATORY PROTEIN"/>
    <property type="match status" value="1"/>
</dbReference>
<proteinExistence type="predicted"/>
<gene>
    <name evidence="4" type="ORF">XD87_0237</name>
</gene>